<dbReference type="Gene3D" id="1.20.120.1100">
    <property type="match status" value="2"/>
</dbReference>
<feature type="signal peptide" evidence="11">
    <location>
        <begin position="1"/>
        <end position="20"/>
    </location>
</feature>
<evidence type="ECO:0000256" key="8">
    <source>
        <dbReference type="ARBA" id="ARBA00023072"/>
    </source>
</evidence>
<evidence type="ECO:0000256" key="4">
    <source>
        <dbReference type="ARBA" id="ARBA00022525"/>
    </source>
</evidence>
<evidence type="ECO:0000313" key="12">
    <source>
        <dbReference type="EMBL" id="VDK49389.1"/>
    </source>
</evidence>
<dbReference type="Proteomes" id="UP000267096">
    <property type="component" value="Unassembled WGS sequence"/>
</dbReference>
<keyword evidence="7" id="KW-0175">Coiled coil</keyword>
<proteinExistence type="inferred from homology"/>
<evidence type="ECO:0000313" key="14">
    <source>
        <dbReference type="WBParaSite" id="ASIM_0001387701-mRNA-1"/>
    </source>
</evidence>
<dbReference type="PANTHER" id="PTHR31418:SF7">
    <property type="entry name" value="FATTY-ACID AND RETINOL-BINDING PROTEIN 1"/>
    <property type="match status" value="1"/>
</dbReference>
<dbReference type="Pfam" id="PF05823">
    <property type="entry name" value="Gp-FAR-1"/>
    <property type="match status" value="2"/>
</dbReference>
<dbReference type="PANTHER" id="PTHR31418">
    <property type="entry name" value="FATTY-ACID AND RETINOL-BINDING PROTEIN 1"/>
    <property type="match status" value="1"/>
</dbReference>
<keyword evidence="5 11" id="KW-0732">Signal</keyword>
<evidence type="ECO:0000256" key="2">
    <source>
        <dbReference type="ARBA" id="ARBA00006648"/>
    </source>
</evidence>
<dbReference type="InterPro" id="IPR008632">
    <property type="entry name" value="Gp-FAR-1"/>
</dbReference>
<evidence type="ECO:0000256" key="11">
    <source>
        <dbReference type="SAM" id="SignalP"/>
    </source>
</evidence>
<keyword evidence="9" id="KW-0446">Lipid-binding</keyword>
<reference evidence="14" key="1">
    <citation type="submission" date="2017-02" db="UniProtKB">
        <authorList>
            <consortium name="WormBaseParasite"/>
        </authorList>
    </citation>
    <scope>IDENTIFICATION</scope>
</reference>
<dbReference type="WBParaSite" id="ASIM_0001387701-mRNA-1">
    <property type="protein sequence ID" value="ASIM_0001387701-mRNA-1"/>
    <property type="gene ID" value="ASIM_0001387701"/>
</dbReference>
<keyword evidence="8" id="KW-0683">Retinol-binding</keyword>
<comment type="similarity">
    <text evidence="2">Belongs to the fatty-acid and retinol-binding protein (FARBP) family.</text>
</comment>
<dbReference type="OrthoDB" id="5795935at2759"/>
<evidence type="ECO:0000256" key="1">
    <source>
        <dbReference type="ARBA" id="ARBA00004613"/>
    </source>
</evidence>
<evidence type="ECO:0000256" key="10">
    <source>
        <dbReference type="SAM" id="MobiDB-lite"/>
    </source>
</evidence>
<gene>
    <name evidence="12" type="ORF">ASIM_LOCUS13305</name>
</gene>
<evidence type="ECO:0000256" key="7">
    <source>
        <dbReference type="ARBA" id="ARBA00023054"/>
    </source>
</evidence>
<reference evidence="12 13" key="2">
    <citation type="submission" date="2018-11" db="EMBL/GenBank/DDBJ databases">
        <authorList>
            <consortium name="Pathogen Informatics"/>
        </authorList>
    </citation>
    <scope>NUCLEOTIDE SEQUENCE [LARGE SCALE GENOMIC DNA]</scope>
</reference>
<dbReference type="GO" id="GO:0016918">
    <property type="term" value="F:retinal binding"/>
    <property type="evidence" value="ECO:0007669"/>
    <property type="project" value="UniProtKB-KW"/>
</dbReference>
<evidence type="ECO:0000256" key="5">
    <source>
        <dbReference type="ARBA" id="ARBA00022729"/>
    </source>
</evidence>
<feature type="chain" id="PRO_5043121152" description="Fatty-acid and retinol-binding protein 1" evidence="11">
    <location>
        <begin position="21"/>
        <end position="481"/>
    </location>
</feature>
<keyword evidence="6" id="KW-0845">Vitamin A</keyword>
<evidence type="ECO:0000313" key="13">
    <source>
        <dbReference type="Proteomes" id="UP000267096"/>
    </source>
</evidence>
<keyword evidence="13" id="KW-1185">Reference proteome</keyword>
<sequence>MAMSTRFIVLIALAISYVTSKPATTATRQTSQPDIGDVSSHIGQSSAILFSESIPNEVRKFYGSLNAEEKGALREYAKELKEGQTNFSLADNVIGGIKSGSEELTTKLGLFRDLINSKLEGLSPDGKAFVEQMIRKLIIMVGESNGIMDILMGMKNFGRDVLKMFDSLSEKTRDELLQGFPTIGAIATSDIARVILNKLADYSPASGADVTMSPSRDIDDKPVKKVSHTPTTPPSDTPIHSSIYPSVQPNKDPQDMAGEDEVVMLKVDTESGQAMRVAFQLLIISLSICVVTPAKPIRSDLTSLAIELLEFVPSSFLTFFGDMNDTDRSALLELSKNISNHRLTADNEKHFLDELKIKSENAYTKVMGVRNYVQYKVENLKPDAKEFTKKLGEKYLSLFVQLQGAQKGTFGKLKIFVNETFKMFDELSAEGKADLRSAFTEITQLLENPRFRNYLRRVFECNEVKRAFNRADRAYNPKRIS</sequence>
<feature type="region of interest" description="Disordered" evidence="10">
    <location>
        <begin position="206"/>
        <end position="255"/>
    </location>
</feature>
<dbReference type="EMBL" id="UYRR01031358">
    <property type="protein sequence ID" value="VDK49389.1"/>
    <property type="molecule type" value="Genomic_DNA"/>
</dbReference>
<keyword evidence="4" id="KW-0964">Secreted</keyword>
<protein>
    <recommendedName>
        <fullName evidence="3">Fatty-acid and retinol-binding protein 1</fullName>
    </recommendedName>
</protein>
<accession>A0A0M3JZF1</accession>
<dbReference type="GO" id="GO:0019841">
    <property type="term" value="F:retinol binding"/>
    <property type="evidence" value="ECO:0007669"/>
    <property type="project" value="UniProtKB-KW"/>
</dbReference>
<name>A0A0M3JZF1_ANISI</name>
<evidence type="ECO:0000256" key="3">
    <source>
        <dbReference type="ARBA" id="ARBA00017453"/>
    </source>
</evidence>
<evidence type="ECO:0000256" key="9">
    <source>
        <dbReference type="ARBA" id="ARBA00023121"/>
    </source>
</evidence>
<evidence type="ECO:0000256" key="6">
    <source>
        <dbReference type="ARBA" id="ARBA00022893"/>
    </source>
</evidence>
<comment type="subcellular location">
    <subcellularLocation>
        <location evidence="1">Secreted</location>
    </subcellularLocation>
</comment>
<dbReference type="GO" id="GO:0005576">
    <property type="term" value="C:extracellular region"/>
    <property type="evidence" value="ECO:0007669"/>
    <property type="project" value="UniProtKB-SubCell"/>
</dbReference>
<dbReference type="AlphaFoldDB" id="A0A0M3JZF1"/>
<organism evidence="14">
    <name type="scientific">Anisakis simplex</name>
    <name type="common">Herring worm</name>
    <dbReference type="NCBI Taxonomy" id="6269"/>
    <lineage>
        <taxon>Eukaryota</taxon>
        <taxon>Metazoa</taxon>
        <taxon>Ecdysozoa</taxon>
        <taxon>Nematoda</taxon>
        <taxon>Chromadorea</taxon>
        <taxon>Rhabditida</taxon>
        <taxon>Spirurina</taxon>
        <taxon>Ascaridomorpha</taxon>
        <taxon>Ascaridoidea</taxon>
        <taxon>Anisakidae</taxon>
        <taxon>Anisakis</taxon>
        <taxon>Anisakis simplex complex</taxon>
    </lineage>
</organism>